<dbReference type="PANTHER" id="PTHR34501">
    <property type="entry name" value="PROTEIN YDDL-RELATED"/>
    <property type="match status" value="1"/>
</dbReference>
<evidence type="ECO:0000256" key="2">
    <source>
        <dbReference type="ARBA" id="ARBA00004571"/>
    </source>
</evidence>
<evidence type="ECO:0000256" key="8">
    <source>
        <dbReference type="ARBA" id="ARBA00022692"/>
    </source>
</evidence>
<dbReference type="AlphaFoldDB" id="A0A502JI30"/>
<comment type="subunit">
    <text evidence="4">Homotrimer.</text>
</comment>
<keyword evidence="8" id="KW-0812">Transmembrane</keyword>
<evidence type="ECO:0000256" key="5">
    <source>
        <dbReference type="ARBA" id="ARBA00016184"/>
    </source>
</evidence>
<accession>A0A502JI30</accession>
<evidence type="ECO:0000313" key="14">
    <source>
        <dbReference type="EMBL" id="TPG98485.1"/>
    </source>
</evidence>
<keyword evidence="9" id="KW-0732">Signal</keyword>
<evidence type="ECO:0000313" key="15">
    <source>
        <dbReference type="Proteomes" id="UP000318695"/>
    </source>
</evidence>
<dbReference type="SUPFAM" id="SSF56935">
    <property type="entry name" value="Porins"/>
    <property type="match status" value="1"/>
</dbReference>
<dbReference type="InterPro" id="IPR050298">
    <property type="entry name" value="Gram-neg_bact_OMP"/>
</dbReference>
<evidence type="ECO:0000256" key="7">
    <source>
        <dbReference type="ARBA" id="ARBA00022452"/>
    </source>
</evidence>
<keyword evidence="10" id="KW-0406">Ion transport</keyword>
<dbReference type="InterPro" id="IPR033900">
    <property type="entry name" value="Gram_neg_porin_domain"/>
</dbReference>
<dbReference type="Proteomes" id="UP000318695">
    <property type="component" value="Unassembled WGS sequence"/>
</dbReference>
<dbReference type="InterPro" id="IPR023614">
    <property type="entry name" value="Porin_dom_sf"/>
</dbReference>
<evidence type="ECO:0000256" key="3">
    <source>
        <dbReference type="ARBA" id="ARBA00007539"/>
    </source>
</evidence>
<protein>
    <recommendedName>
        <fullName evidence="5">Outer membrane protein P2</fullName>
    </recommendedName>
</protein>
<evidence type="ECO:0000256" key="6">
    <source>
        <dbReference type="ARBA" id="ARBA00022448"/>
    </source>
</evidence>
<evidence type="ECO:0000256" key="13">
    <source>
        <dbReference type="ARBA" id="ARBA00023237"/>
    </source>
</evidence>
<dbReference type="GO" id="GO:0015288">
    <property type="term" value="F:porin activity"/>
    <property type="evidence" value="ECO:0007669"/>
    <property type="project" value="UniProtKB-KW"/>
</dbReference>
<evidence type="ECO:0000256" key="9">
    <source>
        <dbReference type="ARBA" id="ARBA00022729"/>
    </source>
</evidence>
<evidence type="ECO:0000256" key="11">
    <source>
        <dbReference type="ARBA" id="ARBA00023114"/>
    </source>
</evidence>
<keyword evidence="12" id="KW-0472">Membrane</keyword>
<evidence type="ECO:0000256" key="12">
    <source>
        <dbReference type="ARBA" id="ARBA00023136"/>
    </source>
</evidence>
<keyword evidence="11" id="KW-0626">Porin</keyword>
<comment type="caution">
    <text evidence="14">The sequence shown here is derived from an EMBL/GenBank/DDBJ whole genome shotgun (WGS) entry which is preliminary data.</text>
</comment>
<name>A0A502JI30_HAEHA</name>
<reference evidence="14 15" key="1">
    <citation type="submission" date="2019-01" db="EMBL/GenBank/DDBJ databases">
        <title>Comparative genomic analysis identifies haemin-independent Haemophilus haemolyticus: a formal re-classification of Haemophilus intermedius.</title>
        <authorList>
            <person name="Harris T.M."/>
            <person name="Price E.P."/>
            <person name="Sarovich D.S."/>
            <person name="Norskov-Lauritsen N."/>
            <person name="Beissbarth J."/>
            <person name="Chang A.B."/>
            <person name="Smith-Vaughan H.C."/>
        </authorList>
    </citation>
    <scope>NUCLEOTIDE SEQUENCE [LARGE SCALE GENOMIC DNA]</scope>
    <source>
        <strain evidence="14 15">CCUG 30218</strain>
    </source>
</reference>
<proteinExistence type="inferred from homology"/>
<dbReference type="EMBL" id="SDPI01000043">
    <property type="protein sequence ID" value="TPG98485.1"/>
    <property type="molecule type" value="Genomic_DNA"/>
</dbReference>
<comment type="similarity">
    <text evidence="3">Belongs to the Gram-negative porin family.</text>
</comment>
<comment type="function">
    <text evidence="1">Forms pores that allow passive diffusion of small molecules across the outer membrane.</text>
</comment>
<dbReference type="PANTHER" id="PTHR34501:SF2">
    <property type="entry name" value="OUTER MEMBRANE PORIN F-RELATED"/>
    <property type="match status" value="1"/>
</dbReference>
<keyword evidence="13" id="KW-0998">Cell outer membrane</keyword>
<evidence type="ECO:0000256" key="1">
    <source>
        <dbReference type="ARBA" id="ARBA00003674"/>
    </source>
</evidence>
<sequence length="394" mass="44772">MYFLTLNKTRKANDEKTLLSLTVAALAASSAQAYKFQIQETGTDIDFNGSLRVKWESTSNTTDTYGSTPSQKKDHINHAVSNNGSRFGFKVKQKLTDDFYALGRIEWRLRGEADSQHDFDHLYTRILYAGFGYKHADKQFSELTYGNMPTITDEVKRTDLANTYSLSDGLLDSAARRATQYTYTSEYENGDKVRAGIYYGGASKRGDTNLDLKNPRKNVWGAGSIYEHKINDIQSVSFGAGFTREISANTNANNSFATNAYSLGASYTFVNTTYGIDLERQVTNHKGDYDNKNTKNEIRTIVLQKFNNPWTYNNDLNVYAMYAYKTDKDHTGSRTEKTKNQFMVGTEYYVYKQGSIKVKPFVEWQATRTKTQENGVETSKAHDYKTVVGLRAYW</sequence>
<comment type="subcellular location">
    <subcellularLocation>
        <location evidence="2">Cell outer membrane</location>
        <topology evidence="2">Multi-pass membrane protein</topology>
    </subcellularLocation>
</comment>
<dbReference type="GO" id="GO:0006811">
    <property type="term" value="P:monoatomic ion transport"/>
    <property type="evidence" value="ECO:0007669"/>
    <property type="project" value="UniProtKB-KW"/>
</dbReference>
<evidence type="ECO:0000256" key="10">
    <source>
        <dbReference type="ARBA" id="ARBA00023065"/>
    </source>
</evidence>
<keyword evidence="7" id="KW-1134">Transmembrane beta strand</keyword>
<gene>
    <name evidence="14" type="ORF">EUX54_07715</name>
</gene>
<dbReference type="GO" id="GO:0046930">
    <property type="term" value="C:pore complex"/>
    <property type="evidence" value="ECO:0007669"/>
    <property type="project" value="UniProtKB-KW"/>
</dbReference>
<keyword evidence="6" id="KW-0813">Transport</keyword>
<dbReference type="GO" id="GO:0009279">
    <property type="term" value="C:cell outer membrane"/>
    <property type="evidence" value="ECO:0007669"/>
    <property type="project" value="UniProtKB-SubCell"/>
</dbReference>
<evidence type="ECO:0000256" key="4">
    <source>
        <dbReference type="ARBA" id="ARBA00011233"/>
    </source>
</evidence>
<organism evidence="14 15">
    <name type="scientific">Haemophilus haemolyticus</name>
    <dbReference type="NCBI Taxonomy" id="726"/>
    <lineage>
        <taxon>Bacteria</taxon>
        <taxon>Pseudomonadati</taxon>
        <taxon>Pseudomonadota</taxon>
        <taxon>Gammaproteobacteria</taxon>
        <taxon>Pasteurellales</taxon>
        <taxon>Pasteurellaceae</taxon>
        <taxon>Haemophilus</taxon>
    </lineage>
</organism>
<dbReference type="Gene3D" id="2.40.160.10">
    <property type="entry name" value="Porin"/>
    <property type="match status" value="1"/>
</dbReference>
<dbReference type="CDD" id="cd00342">
    <property type="entry name" value="gram_neg_porins"/>
    <property type="match status" value="1"/>
</dbReference>